<comment type="caution">
    <text evidence="1">The sequence shown here is derived from an EMBL/GenBank/DDBJ whole genome shotgun (WGS) entry which is preliminary data.</text>
</comment>
<keyword evidence="2" id="KW-1185">Reference proteome</keyword>
<accession>A0A8T1YZ92</accession>
<dbReference type="InterPro" id="IPR010662">
    <property type="entry name" value="RBBP9/YdeN"/>
</dbReference>
<dbReference type="AlphaFoldDB" id="A0A8T1YZ92"/>
<keyword evidence="1" id="KW-0378">Hydrolase</keyword>
<name>A0A8T1YZ92_9BRAS</name>
<evidence type="ECO:0000313" key="1">
    <source>
        <dbReference type="EMBL" id="KAG7551009.1"/>
    </source>
</evidence>
<proteinExistence type="predicted"/>
<dbReference type="Pfam" id="PF06821">
    <property type="entry name" value="Ser_hydrolase"/>
    <property type="match status" value="1"/>
</dbReference>
<evidence type="ECO:0000313" key="2">
    <source>
        <dbReference type="Proteomes" id="UP000694240"/>
    </source>
</evidence>
<dbReference type="Proteomes" id="UP000694240">
    <property type="component" value="Chromosome 11"/>
</dbReference>
<organism evidence="1 2">
    <name type="scientific">Arabidopsis thaliana x Arabidopsis arenosa</name>
    <dbReference type="NCBI Taxonomy" id="1240361"/>
    <lineage>
        <taxon>Eukaryota</taxon>
        <taxon>Viridiplantae</taxon>
        <taxon>Streptophyta</taxon>
        <taxon>Embryophyta</taxon>
        <taxon>Tracheophyta</taxon>
        <taxon>Spermatophyta</taxon>
        <taxon>Magnoliopsida</taxon>
        <taxon>eudicotyledons</taxon>
        <taxon>Gunneridae</taxon>
        <taxon>Pentapetalae</taxon>
        <taxon>rosids</taxon>
        <taxon>malvids</taxon>
        <taxon>Brassicales</taxon>
        <taxon>Brassicaceae</taxon>
        <taxon>Camelineae</taxon>
        <taxon>Arabidopsis</taxon>
    </lineage>
</organism>
<dbReference type="EMBL" id="JAEFBK010000011">
    <property type="protein sequence ID" value="KAG7551009.1"/>
    <property type="molecule type" value="Genomic_DNA"/>
</dbReference>
<dbReference type="GO" id="GO:0016787">
    <property type="term" value="F:hydrolase activity"/>
    <property type="evidence" value="ECO:0007669"/>
    <property type="project" value="UniProtKB-KW"/>
</dbReference>
<gene>
    <name evidence="1" type="ORF">ISN45_Aa06g017360</name>
</gene>
<sequence>MIASSFSEKCISVINGAPSWAVFFFFDLLDAFLCIVFRFLDEVMEEKLESCHCKNPQEKTDFAGYEFLSETLYRRRNVFRQAGFLRFAKKLPEITKKIGIVTFLRKFLFPQTMKKVSHEVANRWSDCGCKTCVSWTNTDKLNVIVKQPSISAHSMGCIIAIALAAKFSDSVKSVALVAPPYLADSKEGARDKDVVVPIDCLWNMKGKFPAVEVEVIAGTDHSTVIMSRREVFVANLLLMACSIDDG</sequence>
<protein>
    <submittedName>
        <fullName evidence="1">Alpha/Beta hydrolase fold</fullName>
    </submittedName>
</protein>
<reference evidence="1 2" key="1">
    <citation type="submission" date="2020-12" db="EMBL/GenBank/DDBJ databases">
        <title>Concerted genomic and epigenomic changes stabilize Arabidopsis allopolyploids.</title>
        <authorList>
            <person name="Chen Z."/>
        </authorList>
    </citation>
    <scope>NUCLEOTIDE SEQUENCE [LARGE SCALE GENOMIC DNA]</scope>
    <source>
        <strain evidence="1">Allo738</strain>
        <tissue evidence="1">Leaf</tissue>
    </source>
</reference>